<dbReference type="Pfam" id="PF02082">
    <property type="entry name" value="Rrf2"/>
    <property type="match status" value="1"/>
</dbReference>
<dbReference type="InterPro" id="IPR000944">
    <property type="entry name" value="Tscrpt_reg_Rrf2"/>
</dbReference>
<reference evidence="1" key="1">
    <citation type="submission" date="2018-05" db="EMBL/GenBank/DDBJ databases">
        <authorList>
            <person name="Lanie J.A."/>
            <person name="Ng W.-L."/>
            <person name="Kazmierczak K.M."/>
            <person name="Andrzejewski T.M."/>
            <person name="Davidsen T.M."/>
            <person name="Wayne K.J."/>
            <person name="Tettelin H."/>
            <person name="Glass J.I."/>
            <person name="Rusch D."/>
            <person name="Podicherti R."/>
            <person name="Tsui H.-C.T."/>
            <person name="Winkler M.E."/>
        </authorList>
    </citation>
    <scope>NUCLEOTIDE SEQUENCE</scope>
</reference>
<dbReference type="InterPro" id="IPR036388">
    <property type="entry name" value="WH-like_DNA-bd_sf"/>
</dbReference>
<name>A0A381RFY5_9ZZZZ</name>
<dbReference type="EMBL" id="UINC01001911">
    <property type="protein sequence ID" value="SUZ90640.1"/>
    <property type="molecule type" value="Genomic_DNA"/>
</dbReference>
<sequence>MLRLSKKADYGLIAMRHLALLPETTASSAREIAERYDIPVELLAKVLQRLSRRGLLVSHQGTRGGYHLARSARAISVADVIQAIDGPVTVTACSEDSPDCDQYEKCSVRDPLWRIKGRIVAALSACTIFEMATDTMEDEVFRGVSEEKPDGTAIVLAPTTD</sequence>
<dbReference type="InterPro" id="IPR030489">
    <property type="entry name" value="TR_Rrf2-type_CS"/>
</dbReference>
<dbReference type="GO" id="GO:0005829">
    <property type="term" value="C:cytosol"/>
    <property type="evidence" value="ECO:0007669"/>
    <property type="project" value="TreeGrafter"/>
</dbReference>
<dbReference type="InterPro" id="IPR036390">
    <property type="entry name" value="WH_DNA-bd_sf"/>
</dbReference>
<dbReference type="NCBIfam" id="TIGR00738">
    <property type="entry name" value="rrf2_super"/>
    <property type="match status" value="1"/>
</dbReference>
<accession>A0A381RFY5</accession>
<gene>
    <name evidence="1" type="ORF">METZ01_LOCUS43494</name>
</gene>
<dbReference type="PANTHER" id="PTHR33221">
    <property type="entry name" value="WINGED HELIX-TURN-HELIX TRANSCRIPTIONAL REGULATOR, RRF2 FAMILY"/>
    <property type="match status" value="1"/>
</dbReference>
<dbReference type="SUPFAM" id="SSF46785">
    <property type="entry name" value="Winged helix' DNA-binding domain"/>
    <property type="match status" value="1"/>
</dbReference>
<evidence type="ECO:0000313" key="1">
    <source>
        <dbReference type="EMBL" id="SUZ90640.1"/>
    </source>
</evidence>
<dbReference type="PROSITE" id="PS01332">
    <property type="entry name" value="HTH_RRF2_1"/>
    <property type="match status" value="1"/>
</dbReference>
<protein>
    <recommendedName>
        <fullName evidence="2">Transcriptional regulator</fullName>
    </recommendedName>
</protein>
<proteinExistence type="predicted"/>
<dbReference type="GO" id="GO:0003700">
    <property type="term" value="F:DNA-binding transcription factor activity"/>
    <property type="evidence" value="ECO:0007669"/>
    <property type="project" value="TreeGrafter"/>
</dbReference>
<evidence type="ECO:0008006" key="2">
    <source>
        <dbReference type="Google" id="ProtNLM"/>
    </source>
</evidence>
<dbReference type="PANTHER" id="PTHR33221:SF2">
    <property type="entry name" value="TRANSCRIPTIONAL REGULATOR"/>
    <property type="match status" value="1"/>
</dbReference>
<dbReference type="Gene3D" id="1.10.10.10">
    <property type="entry name" value="Winged helix-like DNA-binding domain superfamily/Winged helix DNA-binding domain"/>
    <property type="match status" value="1"/>
</dbReference>
<dbReference type="PROSITE" id="PS51197">
    <property type="entry name" value="HTH_RRF2_2"/>
    <property type="match status" value="1"/>
</dbReference>
<organism evidence="1">
    <name type="scientific">marine metagenome</name>
    <dbReference type="NCBI Taxonomy" id="408172"/>
    <lineage>
        <taxon>unclassified sequences</taxon>
        <taxon>metagenomes</taxon>
        <taxon>ecological metagenomes</taxon>
    </lineage>
</organism>
<dbReference type="AlphaFoldDB" id="A0A381RFY5"/>